<dbReference type="SUPFAM" id="SSF54506">
    <property type="entry name" value="Diaminopimelate epimerase-like"/>
    <property type="match status" value="2"/>
</dbReference>
<evidence type="ECO:0000256" key="3">
    <source>
        <dbReference type="ARBA" id="ARBA00013080"/>
    </source>
</evidence>
<evidence type="ECO:0000256" key="2">
    <source>
        <dbReference type="ARBA" id="ARBA00010219"/>
    </source>
</evidence>
<feature type="binding site" evidence="8">
    <location>
        <begin position="83"/>
        <end position="84"/>
    </location>
    <ligand>
        <name>substrate</name>
    </ligand>
</feature>
<keyword evidence="8" id="KW-0963">Cytoplasm</keyword>
<keyword evidence="5 8" id="KW-0457">Lysine biosynthesis</keyword>
<dbReference type="InterPro" id="IPR001653">
    <property type="entry name" value="DAP_epimerase_DapF"/>
</dbReference>
<feature type="binding site" evidence="8">
    <location>
        <position position="14"/>
    </location>
    <ligand>
        <name>substrate</name>
    </ligand>
</feature>
<dbReference type="Proteomes" id="UP001596266">
    <property type="component" value="Unassembled WGS sequence"/>
</dbReference>
<comment type="function">
    <text evidence="8">Catalyzes the stereoinversion of LL-2,6-diaminopimelate (L,L-DAP) to meso-diaminopimelate (meso-DAP), a precursor of L-lysine and an essential component of the bacterial peptidoglycan.</text>
</comment>
<accession>A0ABW1WZQ5</accession>
<comment type="caution">
    <text evidence="8">Lacks conserved residue(s) required for the propagation of feature annotation.</text>
</comment>
<gene>
    <name evidence="8 10" type="primary">dapF</name>
    <name evidence="10" type="ORF">ACFP57_02970</name>
</gene>
<dbReference type="Gene3D" id="3.10.310.10">
    <property type="entry name" value="Diaminopimelate Epimerase, Chain A, domain 1"/>
    <property type="match status" value="2"/>
</dbReference>
<comment type="subunit">
    <text evidence="8">Homodimer.</text>
</comment>
<evidence type="ECO:0000256" key="9">
    <source>
        <dbReference type="PROSITE-ProRule" id="PRU10125"/>
    </source>
</evidence>
<proteinExistence type="inferred from homology"/>
<feature type="site" description="Could be important to modulate the pK values of the two catalytic cysteine residues" evidence="8">
    <location>
        <position position="212"/>
    </location>
</feature>
<keyword evidence="11" id="KW-1185">Reference proteome</keyword>
<dbReference type="EC" id="5.1.1.7" evidence="3 8"/>
<dbReference type="PANTHER" id="PTHR31689:SF0">
    <property type="entry name" value="DIAMINOPIMELATE EPIMERASE"/>
    <property type="match status" value="1"/>
</dbReference>
<comment type="caution">
    <text evidence="10">The sequence shown here is derived from an EMBL/GenBank/DDBJ whole genome shotgun (WGS) entry which is preliminary data.</text>
</comment>
<feature type="binding site" evidence="8">
    <location>
        <begin position="212"/>
        <end position="213"/>
    </location>
    <ligand>
        <name>substrate</name>
    </ligand>
</feature>
<feature type="binding site" evidence="8">
    <location>
        <position position="194"/>
    </location>
    <ligand>
        <name>substrate</name>
    </ligand>
</feature>
<protein>
    <recommendedName>
        <fullName evidence="3 8">Diaminopimelate epimerase</fullName>
        <shortName evidence="8">DAP epimerase</shortName>
        <ecNumber evidence="3 8">5.1.1.7</ecNumber>
    </recommendedName>
    <alternativeName>
        <fullName evidence="8">PLP-independent amino acid racemase</fullName>
    </alternativeName>
</protein>
<dbReference type="Pfam" id="PF01678">
    <property type="entry name" value="DAP_epimerase"/>
    <property type="match status" value="2"/>
</dbReference>
<feature type="site" description="Could be important to modulate the pK values of the two catalytic cysteine residues" evidence="8">
    <location>
        <position position="157"/>
    </location>
</feature>
<comment type="subcellular location">
    <subcellularLocation>
        <location evidence="8">Cytoplasm</location>
    </subcellularLocation>
</comment>
<keyword evidence="6 8" id="KW-0413">Isomerase</keyword>
<evidence type="ECO:0000313" key="10">
    <source>
        <dbReference type="EMBL" id="MFC6395959.1"/>
    </source>
</evidence>
<comment type="similarity">
    <text evidence="2 8">Belongs to the diaminopimelate epimerase family.</text>
</comment>
<dbReference type="EMBL" id="JBHSUA010000008">
    <property type="protein sequence ID" value="MFC6395959.1"/>
    <property type="molecule type" value="Genomic_DNA"/>
</dbReference>
<evidence type="ECO:0000256" key="4">
    <source>
        <dbReference type="ARBA" id="ARBA00022605"/>
    </source>
</evidence>
<comment type="catalytic activity">
    <reaction evidence="7 8">
        <text>(2S,6S)-2,6-diaminopimelate = meso-2,6-diaminopimelate</text>
        <dbReference type="Rhea" id="RHEA:15393"/>
        <dbReference type="ChEBI" id="CHEBI:57609"/>
        <dbReference type="ChEBI" id="CHEBI:57791"/>
        <dbReference type="EC" id="5.1.1.7"/>
    </reaction>
</comment>
<evidence type="ECO:0000313" key="11">
    <source>
        <dbReference type="Proteomes" id="UP001596266"/>
    </source>
</evidence>
<evidence type="ECO:0000256" key="1">
    <source>
        <dbReference type="ARBA" id="ARBA00005196"/>
    </source>
</evidence>
<feature type="binding site" evidence="8">
    <location>
        <begin position="222"/>
        <end position="223"/>
    </location>
    <ligand>
        <name>substrate</name>
    </ligand>
</feature>
<reference evidence="11" key="1">
    <citation type="journal article" date="2019" name="Int. J. Syst. Evol. Microbiol.">
        <title>The Global Catalogue of Microorganisms (GCM) 10K type strain sequencing project: providing services to taxonomists for standard genome sequencing and annotation.</title>
        <authorList>
            <consortium name="The Broad Institute Genomics Platform"/>
            <consortium name="The Broad Institute Genome Sequencing Center for Infectious Disease"/>
            <person name="Wu L."/>
            <person name="Ma J."/>
        </authorList>
    </citation>
    <scope>NUCLEOTIDE SEQUENCE [LARGE SCALE GENOMIC DNA]</scope>
    <source>
        <strain evidence="11">CGMCC 1.15277</strain>
    </source>
</reference>
<dbReference type="HAMAP" id="MF_00197">
    <property type="entry name" value="DAP_epimerase"/>
    <property type="match status" value="1"/>
</dbReference>
<dbReference type="PANTHER" id="PTHR31689">
    <property type="entry name" value="DIAMINOPIMELATE EPIMERASE, CHLOROPLASTIC"/>
    <property type="match status" value="1"/>
</dbReference>
<feature type="active site" evidence="9">
    <location>
        <position position="82"/>
    </location>
</feature>
<keyword evidence="4 8" id="KW-0028">Amino-acid biosynthesis</keyword>
<feature type="active site" description="Proton acceptor" evidence="8">
    <location>
        <position position="221"/>
    </location>
</feature>
<evidence type="ECO:0000256" key="5">
    <source>
        <dbReference type="ARBA" id="ARBA00023154"/>
    </source>
</evidence>
<evidence type="ECO:0000256" key="6">
    <source>
        <dbReference type="ARBA" id="ARBA00023235"/>
    </source>
</evidence>
<name>A0ABW1WZQ5_9ACTN</name>
<sequence length="283" mass="30389">MRTWTFAKGHGTKNDFVIVADRNNLVPVSEDDVRFLCDRRGGVGGDGLLRVTLASSIPEWNGEPGLWFMDYRNADGSIAEMCGNGLRVFVRYLLEEDLAAGERIEVATRAGLRSAWPQADGSIRTSMGAVTLVDDEVTIVHAGHSWPATKVDVGNPHAVAFLDEQDGEPLALGALELFHAPAWSPSEVFPQGVNVEFVEVVTDDHVRMRVFERGSGETLSCGTGTVAVAAAHLARQGRSEGQVRVDVPGGTLHIEITDGDAFITGPAVVVAHGQVQLPEPDTR</sequence>
<dbReference type="RefSeq" id="WP_343885972.1">
    <property type="nucleotide sequence ID" value="NZ_BAAAKI010000012.1"/>
</dbReference>
<dbReference type="PROSITE" id="PS01326">
    <property type="entry name" value="DAP_EPIMERASE"/>
    <property type="match status" value="1"/>
</dbReference>
<evidence type="ECO:0000256" key="8">
    <source>
        <dbReference type="HAMAP-Rule" id="MF_00197"/>
    </source>
</evidence>
<feature type="active site" description="Proton donor" evidence="8">
    <location>
        <position position="82"/>
    </location>
</feature>
<dbReference type="InterPro" id="IPR018510">
    <property type="entry name" value="DAP_epimerase_AS"/>
</dbReference>
<feature type="binding site" evidence="8">
    <location>
        <position position="73"/>
    </location>
    <ligand>
        <name>substrate</name>
    </ligand>
</feature>
<evidence type="ECO:0000256" key="7">
    <source>
        <dbReference type="ARBA" id="ARBA00051712"/>
    </source>
</evidence>
<comment type="pathway">
    <text evidence="1 8">Amino-acid biosynthesis; L-lysine biosynthesis via DAP pathway; DL-2,6-diaminopimelate from LL-2,6-diaminopimelate: step 1/1.</text>
</comment>
<feature type="binding site" evidence="8">
    <location>
        <position position="155"/>
    </location>
    <ligand>
        <name>substrate</name>
    </ligand>
</feature>
<organism evidence="10 11">
    <name type="scientific">Luteococcus sanguinis</name>
    <dbReference type="NCBI Taxonomy" id="174038"/>
    <lineage>
        <taxon>Bacteria</taxon>
        <taxon>Bacillati</taxon>
        <taxon>Actinomycetota</taxon>
        <taxon>Actinomycetes</taxon>
        <taxon>Propionibacteriales</taxon>
        <taxon>Propionibacteriaceae</taxon>
        <taxon>Luteococcus</taxon>
    </lineage>
</organism>
<dbReference type="NCBIfam" id="TIGR00652">
    <property type="entry name" value="DapF"/>
    <property type="match status" value="1"/>
</dbReference>
<dbReference type="GO" id="GO:0008837">
    <property type="term" value="F:diaminopimelate epimerase activity"/>
    <property type="evidence" value="ECO:0007669"/>
    <property type="project" value="UniProtKB-EC"/>
</dbReference>